<gene>
    <name evidence="6" type="ORF">Sste5346_000677</name>
</gene>
<dbReference type="Gene3D" id="1.10.30.10">
    <property type="entry name" value="High mobility group box domain"/>
    <property type="match status" value="1"/>
</dbReference>
<dbReference type="Proteomes" id="UP001583186">
    <property type="component" value="Unassembled WGS sequence"/>
</dbReference>
<dbReference type="PANTHER" id="PTHR10742">
    <property type="entry name" value="FLAVIN MONOAMINE OXIDASE"/>
    <property type="match status" value="1"/>
</dbReference>
<accession>A0ABR3ZR86</accession>
<evidence type="ECO:0000256" key="4">
    <source>
        <dbReference type="SAM" id="MobiDB-lite"/>
    </source>
</evidence>
<dbReference type="InterPro" id="IPR036910">
    <property type="entry name" value="HMG_box_dom_sf"/>
</dbReference>
<dbReference type="Pfam" id="PF01593">
    <property type="entry name" value="Amino_oxidase"/>
    <property type="match status" value="1"/>
</dbReference>
<evidence type="ECO:0000256" key="3">
    <source>
        <dbReference type="PROSITE-ProRule" id="PRU00267"/>
    </source>
</evidence>
<feature type="compositionally biased region" description="Polar residues" evidence="4">
    <location>
        <begin position="741"/>
        <end position="760"/>
    </location>
</feature>
<dbReference type="EMBL" id="JAWCUI010000003">
    <property type="protein sequence ID" value="KAL1902767.1"/>
    <property type="molecule type" value="Genomic_DNA"/>
</dbReference>
<dbReference type="InterPro" id="IPR050281">
    <property type="entry name" value="Flavin_monoamine_oxidase"/>
</dbReference>
<dbReference type="InterPro" id="IPR036188">
    <property type="entry name" value="FAD/NAD-bd_sf"/>
</dbReference>
<keyword evidence="3" id="KW-0539">Nucleus</keyword>
<name>A0ABR3ZR86_9PEZI</name>
<feature type="compositionally biased region" description="Basic and acidic residues" evidence="4">
    <location>
        <begin position="580"/>
        <end position="593"/>
    </location>
</feature>
<keyword evidence="2" id="KW-0560">Oxidoreductase</keyword>
<protein>
    <recommendedName>
        <fullName evidence="5">HMG box domain-containing protein</fullName>
    </recommendedName>
</protein>
<dbReference type="InterPro" id="IPR009071">
    <property type="entry name" value="HMG_box_dom"/>
</dbReference>
<keyword evidence="3" id="KW-0238">DNA-binding</keyword>
<evidence type="ECO:0000259" key="5">
    <source>
        <dbReference type="PROSITE" id="PS50118"/>
    </source>
</evidence>
<proteinExistence type="inferred from homology"/>
<keyword evidence="7" id="KW-1185">Reference proteome</keyword>
<dbReference type="Pfam" id="PF09011">
    <property type="entry name" value="HMG_box_2"/>
    <property type="match status" value="1"/>
</dbReference>
<dbReference type="PANTHER" id="PTHR10742:SF386">
    <property type="entry name" value="LYSINE-SPECIFIC HISTONE DEMETHYLASE 1A"/>
    <property type="match status" value="1"/>
</dbReference>
<evidence type="ECO:0000313" key="6">
    <source>
        <dbReference type="EMBL" id="KAL1902767.1"/>
    </source>
</evidence>
<dbReference type="SUPFAM" id="SSF54373">
    <property type="entry name" value="FAD-linked reductases, C-terminal domain"/>
    <property type="match status" value="1"/>
</dbReference>
<feature type="region of interest" description="Disordered" evidence="4">
    <location>
        <begin position="555"/>
        <end position="593"/>
    </location>
</feature>
<sequence length="768" mass="84631">MGGMIVTGFDRGNPMNILIRGQLGLGYHALITATRLYDINGNPVNDTRDGLVENLFNECLERASEYKFKPSMSKVVEGNHDLMDNGRDNTSEGHPTIASIEDSEVVKAPTMAATKGTTENMSGAEGLPQPDLVPVSSDRLTGRAHLEPGTIATLNAAHKLKSMGWPLRPGVLESRDLDLDPASRAPGATLGSVVEDAVGQYGELVDLNSQDFRLLNWHVANLEYSNAINLNGLSLKYWDIDNGNEWEGRHSMVIGGYQSVPRGLMLCPTPLDVRRQMAVKKITYSESDDGFRTTSAAQDESGEAPVIIEFEHGAKFEADYVVNTIPLGVLKYGSIEFEPELPSWKSDSIARLGYGVLNKIILTYRQPFWDTERDIFGVLREPANRFSLDQRQYSKRRGRMFQWFNVSRTTGIPCLLALMAGDAAFDTEKASNDELIAEATSVLRSIFGASNVPEPIEAIVTRWASDKFSRGSYSSSGPAMDVDDYDSMARPVGKHLHFAGEHTIGTYPATVHGAYLSGLRAASDIFEELVGPIDIPTPLIPSKETLPSALKRKLTVDEDEGKAGDESSGSISAGAGGGSNHRESKTSSRKRMETRELHIQQYISGQIGDRPSQPPKMGESAYSLFSKANYERARQKCEEGRRPGKGRSTPNEVRVLTSKMWRSVGAKERRPFADEAAAQRQLFEKAFSDYNRSIADWDRRAADFRAAYEREHPVGREQDVEHTPQTLSPSVLDLVTRTPDRPSSNSGRRLRRTTSYQAANGSDVDMGL</sequence>
<comment type="caution">
    <text evidence="6">The sequence shown here is derived from an EMBL/GenBank/DDBJ whole genome shotgun (WGS) entry which is preliminary data.</text>
</comment>
<dbReference type="Gene3D" id="3.90.660.10">
    <property type="match status" value="1"/>
</dbReference>
<feature type="region of interest" description="Disordered" evidence="4">
    <location>
        <begin position="712"/>
        <end position="768"/>
    </location>
</feature>
<dbReference type="Gene3D" id="3.50.50.60">
    <property type="entry name" value="FAD/NAD(P)-binding domain"/>
    <property type="match status" value="1"/>
</dbReference>
<dbReference type="SUPFAM" id="SSF47095">
    <property type="entry name" value="HMG-box"/>
    <property type="match status" value="1"/>
</dbReference>
<evidence type="ECO:0000256" key="2">
    <source>
        <dbReference type="ARBA" id="ARBA00023002"/>
    </source>
</evidence>
<organism evidence="6 7">
    <name type="scientific">Sporothrix stenoceras</name>
    <dbReference type="NCBI Taxonomy" id="5173"/>
    <lineage>
        <taxon>Eukaryota</taxon>
        <taxon>Fungi</taxon>
        <taxon>Dikarya</taxon>
        <taxon>Ascomycota</taxon>
        <taxon>Pezizomycotina</taxon>
        <taxon>Sordariomycetes</taxon>
        <taxon>Sordariomycetidae</taxon>
        <taxon>Ophiostomatales</taxon>
        <taxon>Ophiostomataceae</taxon>
        <taxon>Sporothrix</taxon>
    </lineage>
</organism>
<feature type="compositionally biased region" description="Basic and acidic residues" evidence="4">
    <location>
        <begin position="712"/>
        <end position="722"/>
    </location>
</feature>
<comment type="similarity">
    <text evidence="1">Belongs to the flavin monoamine oxidase family.</text>
</comment>
<evidence type="ECO:0000256" key="1">
    <source>
        <dbReference type="ARBA" id="ARBA00005995"/>
    </source>
</evidence>
<feature type="DNA-binding region" description="HMG box" evidence="3">
    <location>
        <begin position="615"/>
        <end position="691"/>
    </location>
</feature>
<evidence type="ECO:0000313" key="7">
    <source>
        <dbReference type="Proteomes" id="UP001583186"/>
    </source>
</evidence>
<reference evidence="6 7" key="1">
    <citation type="journal article" date="2024" name="IMA Fungus">
        <title>IMA Genome - F19 : A genome assembly and annotation guide to empower mycologists, including annotated draft genome sequences of Ceratocystis pirilliformis, Diaporthe australafricana, Fusarium ophioides, Paecilomyces lecythidis, and Sporothrix stenoceras.</title>
        <authorList>
            <person name="Aylward J."/>
            <person name="Wilson A.M."/>
            <person name="Visagie C.M."/>
            <person name="Spraker J."/>
            <person name="Barnes I."/>
            <person name="Buitendag C."/>
            <person name="Ceriani C."/>
            <person name="Del Mar Angel L."/>
            <person name="du Plessis D."/>
            <person name="Fuchs T."/>
            <person name="Gasser K."/>
            <person name="Kramer D."/>
            <person name="Li W."/>
            <person name="Munsamy K."/>
            <person name="Piso A."/>
            <person name="Price J.L."/>
            <person name="Sonnekus B."/>
            <person name="Thomas C."/>
            <person name="van der Nest A."/>
            <person name="van Dijk A."/>
            <person name="van Heerden A."/>
            <person name="van Vuuren N."/>
            <person name="Yilmaz N."/>
            <person name="Duong T.A."/>
            <person name="van der Merwe N.A."/>
            <person name="Wingfield M.J."/>
            <person name="Wingfield B.D."/>
        </authorList>
    </citation>
    <scope>NUCLEOTIDE SEQUENCE [LARGE SCALE GENOMIC DNA]</scope>
    <source>
        <strain evidence="6 7">CMW 5346</strain>
    </source>
</reference>
<dbReference type="SMART" id="SM00398">
    <property type="entry name" value="HMG"/>
    <property type="match status" value="1"/>
</dbReference>
<feature type="domain" description="HMG box" evidence="5">
    <location>
        <begin position="615"/>
        <end position="691"/>
    </location>
</feature>
<dbReference type="InterPro" id="IPR002937">
    <property type="entry name" value="Amino_oxidase"/>
</dbReference>
<dbReference type="SUPFAM" id="SSF51905">
    <property type="entry name" value="FAD/NAD(P)-binding domain"/>
    <property type="match status" value="1"/>
</dbReference>
<dbReference type="PROSITE" id="PS50118">
    <property type="entry name" value="HMG_BOX_2"/>
    <property type="match status" value="1"/>
</dbReference>